<comment type="catalytic activity">
    <reaction evidence="1">
        <text>aldehydo-D-ribose 5-phosphate = D-ribulose 5-phosphate</text>
        <dbReference type="Rhea" id="RHEA:14657"/>
        <dbReference type="ChEBI" id="CHEBI:58121"/>
        <dbReference type="ChEBI" id="CHEBI:58273"/>
        <dbReference type="EC" id="5.3.1.6"/>
    </reaction>
</comment>
<dbReference type="InterPro" id="IPR050262">
    <property type="entry name" value="Ribose-5P_isomerase"/>
</dbReference>
<evidence type="ECO:0000256" key="2">
    <source>
        <dbReference type="ARBA" id="ARBA00004988"/>
    </source>
</evidence>
<dbReference type="OrthoDB" id="585353at2759"/>
<name>A0A5J9W0S7_9POAL</name>
<feature type="non-terminal residue" evidence="8">
    <location>
        <position position="1"/>
    </location>
</feature>
<dbReference type="NCBIfam" id="TIGR00021">
    <property type="entry name" value="rpiA"/>
    <property type="match status" value="1"/>
</dbReference>
<dbReference type="PANTHER" id="PTHR43748">
    <property type="entry name" value="RIBOSE-5-PHOSPHATE ISOMERASE 3, CHLOROPLASTIC-RELATED"/>
    <property type="match status" value="1"/>
</dbReference>
<dbReference type="GO" id="GO:0004751">
    <property type="term" value="F:ribose-5-phosphate isomerase activity"/>
    <property type="evidence" value="ECO:0007669"/>
    <property type="project" value="UniProtKB-EC"/>
</dbReference>
<evidence type="ECO:0000256" key="3">
    <source>
        <dbReference type="ARBA" id="ARBA00008088"/>
    </source>
</evidence>
<comment type="caution">
    <text evidence="8">The sequence shown here is derived from an EMBL/GenBank/DDBJ whole genome shotgun (WGS) entry which is preliminary data.</text>
</comment>
<dbReference type="Gene3D" id="3.40.50.1360">
    <property type="match status" value="1"/>
</dbReference>
<dbReference type="Pfam" id="PF03660">
    <property type="entry name" value="PHF5"/>
    <property type="match status" value="1"/>
</dbReference>
<dbReference type="HAMAP" id="MF_00170">
    <property type="entry name" value="Rib_5P_isom_A"/>
    <property type="match status" value="1"/>
</dbReference>
<protein>
    <recommendedName>
        <fullName evidence="5">ribose-5-phosphate isomerase</fullName>
        <ecNumber evidence="5">5.3.1.6</ecNumber>
    </recommendedName>
</protein>
<dbReference type="InterPro" id="IPR020672">
    <property type="entry name" value="Ribose5P_isomerase_typA_subgr"/>
</dbReference>
<dbReference type="FunFam" id="3.40.50.1360:FF:000001">
    <property type="entry name" value="Ribose-5-phosphate isomerase A"/>
    <property type="match status" value="1"/>
</dbReference>
<organism evidence="8 9">
    <name type="scientific">Eragrostis curvula</name>
    <name type="common">weeping love grass</name>
    <dbReference type="NCBI Taxonomy" id="38414"/>
    <lineage>
        <taxon>Eukaryota</taxon>
        <taxon>Viridiplantae</taxon>
        <taxon>Streptophyta</taxon>
        <taxon>Embryophyta</taxon>
        <taxon>Tracheophyta</taxon>
        <taxon>Spermatophyta</taxon>
        <taxon>Magnoliopsida</taxon>
        <taxon>Liliopsida</taxon>
        <taxon>Poales</taxon>
        <taxon>Poaceae</taxon>
        <taxon>PACMAD clade</taxon>
        <taxon>Chloridoideae</taxon>
        <taxon>Eragrostideae</taxon>
        <taxon>Eragrostidinae</taxon>
        <taxon>Eragrostis</taxon>
    </lineage>
</organism>
<dbReference type="AlphaFoldDB" id="A0A5J9W0S7"/>
<dbReference type="Gene3D" id="3.30.70.260">
    <property type="match status" value="1"/>
</dbReference>
<comment type="similarity">
    <text evidence="3">Belongs to the ribose 5-phosphate isomerase family.</text>
</comment>
<dbReference type="NCBIfam" id="NF001924">
    <property type="entry name" value="PRK00702.1"/>
    <property type="match status" value="1"/>
</dbReference>
<dbReference type="Pfam" id="PF06026">
    <property type="entry name" value="Rib_5-P_isom_A"/>
    <property type="match status" value="1"/>
</dbReference>
<dbReference type="PANTHER" id="PTHR43748:SF3">
    <property type="entry name" value="RIBOSE-5-PHOSPHATE ISOMERASE 3, CHLOROPLASTIC-RELATED"/>
    <property type="match status" value="1"/>
</dbReference>
<gene>
    <name evidence="8" type="ORF">EJB05_15262</name>
</gene>
<dbReference type="InterPro" id="IPR005345">
    <property type="entry name" value="PHF5"/>
</dbReference>
<dbReference type="EC" id="5.3.1.6" evidence="5"/>
<comment type="similarity">
    <text evidence="4">Belongs to the PHF5 family.</text>
</comment>
<dbReference type="InterPro" id="IPR037171">
    <property type="entry name" value="NagB/RpiA_transferase-like"/>
</dbReference>
<reference evidence="8 9" key="1">
    <citation type="journal article" date="2019" name="Sci. Rep.">
        <title>A high-quality genome of Eragrostis curvula grass provides insights into Poaceae evolution and supports new strategies to enhance forage quality.</title>
        <authorList>
            <person name="Carballo J."/>
            <person name="Santos B.A.C.M."/>
            <person name="Zappacosta D."/>
            <person name="Garbus I."/>
            <person name="Selva J.P."/>
            <person name="Gallo C.A."/>
            <person name="Diaz A."/>
            <person name="Albertini E."/>
            <person name="Caccamo M."/>
            <person name="Echenique V."/>
        </authorList>
    </citation>
    <scope>NUCLEOTIDE SEQUENCE [LARGE SCALE GENOMIC DNA]</scope>
    <source>
        <strain evidence="9">cv. Victoria</strain>
        <tissue evidence="8">Leaf</tissue>
    </source>
</reference>
<keyword evidence="6" id="KW-0413">Isomerase</keyword>
<feature type="compositionally biased region" description="Low complexity" evidence="7">
    <location>
        <begin position="123"/>
        <end position="144"/>
    </location>
</feature>
<dbReference type="CDD" id="cd01398">
    <property type="entry name" value="RPI_A"/>
    <property type="match status" value="1"/>
</dbReference>
<evidence type="ECO:0000256" key="5">
    <source>
        <dbReference type="ARBA" id="ARBA00011959"/>
    </source>
</evidence>
<accession>A0A5J9W0S7</accession>
<evidence type="ECO:0000313" key="9">
    <source>
        <dbReference type="Proteomes" id="UP000324897"/>
    </source>
</evidence>
<dbReference type="GO" id="GO:0000398">
    <property type="term" value="P:mRNA splicing, via spliceosome"/>
    <property type="evidence" value="ECO:0007669"/>
    <property type="project" value="InterPro"/>
</dbReference>
<evidence type="ECO:0000256" key="1">
    <source>
        <dbReference type="ARBA" id="ARBA00001713"/>
    </source>
</evidence>
<dbReference type="EMBL" id="RWGY01000007">
    <property type="protein sequence ID" value="TVU41718.1"/>
    <property type="molecule type" value="Genomic_DNA"/>
</dbReference>
<dbReference type="SUPFAM" id="SSF100950">
    <property type="entry name" value="NagB/RpiA/CoA transferase-like"/>
    <property type="match status" value="1"/>
</dbReference>
<evidence type="ECO:0000313" key="8">
    <source>
        <dbReference type="EMBL" id="TVU41718.1"/>
    </source>
</evidence>
<dbReference type="Gramene" id="TVU41718">
    <property type="protein sequence ID" value="TVU41718"/>
    <property type="gene ID" value="EJB05_15262"/>
</dbReference>
<evidence type="ECO:0000256" key="7">
    <source>
        <dbReference type="SAM" id="MobiDB-lite"/>
    </source>
</evidence>
<comment type="pathway">
    <text evidence="2">Carbohydrate degradation; pentose phosphate pathway; D-ribose 5-phosphate from D-ribulose 5-phosphate (non-oxidative stage): step 1/1.</text>
</comment>
<sequence length="422" mass="44950">MCRKQPGIAIGRLCEKCDGKCVVCDSYVRPCTLVRVCDECNYGSFQGRCVICGGVGISDAYYCKECTQQEKDRDGCPKIVNLGSAKTDLFYERKKKKTTWPLPSRHQPTFCLITVAAASTTNSPSGHLPPTSSSPHTSPHRAAALPTRAMAATATAVRFQAVSGARHVATSRRARLAVFRAQSAPAAAALTQDDLKRLAAVRAVEQVQSGMVLGLGTGSTAAFAVAEIGALLAAGKLSGIVGVPTSKRTYEQAKSLGIPLSTLDDHPRIDLAIDGSDEVDPDLNLVKGRGGALLREKMVEAASDKFIVIVDETKLVSGLGGSGLAMPVEVVQFCWKYNLVRLQELFKEEGVEAKLRLEGDKPYVTDNSNYIVDLYFKTPIKDALAAGKEISALEGVVEHGLFLDMASSVIIAGSDGVSVKTK</sequence>
<dbReference type="InterPro" id="IPR004788">
    <property type="entry name" value="Ribose5P_isomerase_type_A"/>
</dbReference>
<proteinExistence type="inferred from homology"/>
<keyword evidence="9" id="KW-1185">Reference proteome</keyword>
<dbReference type="SUPFAM" id="SSF75445">
    <property type="entry name" value="D-ribose-5-phosphate isomerase (RpiA), lid domain"/>
    <property type="match status" value="1"/>
</dbReference>
<evidence type="ECO:0000256" key="4">
    <source>
        <dbReference type="ARBA" id="ARBA00008626"/>
    </source>
</evidence>
<dbReference type="Proteomes" id="UP000324897">
    <property type="component" value="Chromosome 4"/>
</dbReference>
<feature type="region of interest" description="Disordered" evidence="7">
    <location>
        <begin position="121"/>
        <end position="144"/>
    </location>
</feature>
<dbReference type="GO" id="GO:0009052">
    <property type="term" value="P:pentose-phosphate shunt, non-oxidative branch"/>
    <property type="evidence" value="ECO:0007669"/>
    <property type="project" value="InterPro"/>
</dbReference>
<evidence type="ECO:0000256" key="6">
    <source>
        <dbReference type="ARBA" id="ARBA00023235"/>
    </source>
</evidence>
<dbReference type="UniPathway" id="UPA00115">
    <property type="reaction ID" value="UER00412"/>
</dbReference>